<dbReference type="NCBIfam" id="TIGR00482">
    <property type="entry name" value="nicotinate (nicotinamide) nucleotide adenylyltransferase"/>
    <property type="match status" value="1"/>
</dbReference>
<evidence type="ECO:0000256" key="10">
    <source>
        <dbReference type="HAMAP-Rule" id="MF_00244"/>
    </source>
</evidence>
<comment type="pathway">
    <text evidence="2 10">Cofactor biosynthesis; NAD(+) biosynthesis; deamido-NAD(+) from nicotinate D-ribonucleotide: step 1/1.</text>
</comment>
<sequence>MQKIAIFGGTFNPIHWGHLLMAETALSQIELDRIIWVPTYHPPHKLNAEMLLSYDHRLEMVQLALDQHPNFEVSQIEEVEQEQSSKSYAVDTWRRLQLLYPDALWYWIIGLDAFQSLPRWYGQRELAQHCRWLVAPRLDANLLTAGSSPADGVESIAIKSTETVCARVADALATLSIQMHWQVLPMPLVEISSSLIRRYCRQQRSIRYLVPESVRLYILQHQLYAEASDPHS</sequence>
<keyword evidence="4 10" id="KW-0808">Transferase</keyword>
<dbReference type="NCBIfam" id="NF000840">
    <property type="entry name" value="PRK00071.1-3"/>
    <property type="match status" value="1"/>
</dbReference>
<dbReference type="SUPFAM" id="SSF52374">
    <property type="entry name" value="Nucleotidylyl transferase"/>
    <property type="match status" value="1"/>
</dbReference>
<name>A0AA96WB33_9CYAN</name>
<comment type="function">
    <text evidence="1 10">Catalyzes the reversible adenylation of nicotinate mononucleotide (NaMN) to nicotinic acid adenine dinucleotide (NaAD).</text>
</comment>
<dbReference type="GO" id="GO:0005524">
    <property type="term" value="F:ATP binding"/>
    <property type="evidence" value="ECO:0007669"/>
    <property type="project" value="UniProtKB-KW"/>
</dbReference>
<feature type="domain" description="Cytidyltransferase-like" evidence="11">
    <location>
        <begin position="6"/>
        <end position="198"/>
    </location>
</feature>
<dbReference type="Gene3D" id="3.40.50.620">
    <property type="entry name" value="HUPs"/>
    <property type="match status" value="1"/>
</dbReference>
<gene>
    <name evidence="10 12" type="primary">nadD</name>
    <name evidence="12" type="ORF">HJG54_02055</name>
</gene>
<evidence type="ECO:0000256" key="1">
    <source>
        <dbReference type="ARBA" id="ARBA00002324"/>
    </source>
</evidence>
<dbReference type="HAMAP" id="MF_00244">
    <property type="entry name" value="NaMN_adenylyltr"/>
    <property type="match status" value="1"/>
</dbReference>
<dbReference type="PANTHER" id="PTHR39321">
    <property type="entry name" value="NICOTINATE-NUCLEOTIDE ADENYLYLTRANSFERASE-RELATED"/>
    <property type="match status" value="1"/>
</dbReference>
<keyword evidence="8 10" id="KW-0520">NAD</keyword>
<dbReference type="PANTHER" id="PTHR39321:SF3">
    <property type="entry name" value="PHOSPHOPANTETHEINE ADENYLYLTRANSFERASE"/>
    <property type="match status" value="1"/>
</dbReference>
<evidence type="ECO:0000256" key="6">
    <source>
        <dbReference type="ARBA" id="ARBA00022741"/>
    </source>
</evidence>
<reference evidence="12" key="1">
    <citation type="submission" date="2020-05" db="EMBL/GenBank/DDBJ databases">
        <authorList>
            <person name="Zhu T."/>
            <person name="Keshari N."/>
            <person name="Lu X."/>
        </authorList>
    </citation>
    <scope>NUCLEOTIDE SEQUENCE</scope>
    <source>
        <strain evidence="12">NK1-12</strain>
    </source>
</reference>
<dbReference type="GO" id="GO:0009435">
    <property type="term" value="P:NAD+ biosynthetic process"/>
    <property type="evidence" value="ECO:0007669"/>
    <property type="project" value="UniProtKB-UniRule"/>
</dbReference>
<organism evidence="12">
    <name type="scientific">Leptolyngbya sp. NK1-12</name>
    <dbReference type="NCBI Taxonomy" id="2547451"/>
    <lineage>
        <taxon>Bacteria</taxon>
        <taxon>Bacillati</taxon>
        <taxon>Cyanobacteriota</taxon>
        <taxon>Cyanophyceae</taxon>
        <taxon>Leptolyngbyales</taxon>
        <taxon>Leptolyngbyaceae</taxon>
        <taxon>Leptolyngbya group</taxon>
        <taxon>Leptolyngbya</taxon>
    </lineage>
</organism>
<evidence type="ECO:0000259" key="11">
    <source>
        <dbReference type="Pfam" id="PF01467"/>
    </source>
</evidence>
<evidence type="ECO:0000256" key="9">
    <source>
        <dbReference type="ARBA" id="ARBA00048721"/>
    </source>
</evidence>
<dbReference type="EMBL" id="CP053586">
    <property type="protein sequence ID" value="WNZ21769.1"/>
    <property type="molecule type" value="Genomic_DNA"/>
</dbReference>
<comment type="similarity">
    <text evidence="10">Belongs to the NadD family.</text>
</comment>
<dbReference type="AlphaFoldDB" id="A0AA96WB33"/>
<dbReference type="InterPro" id="IPR004821">
    <property type="entry name" value="Cyt_trans-like"/>
</dbReference>
<dbReference type="Pfam" id="PF01467">
    <property type="entry name" value="CTP_transf_like"/>
    <property type="match status" value="1"/>
</dbReference>
<evidence type="ECO:0000256" key="8">
    <source>
        <dbReference type="ARBA" id="ARBA00023027"/>
    </source>
</evidence>
<evidence type="ECO:0000256" key="5">
    <source>
        <dbReference type="ARBA" id="ARBA00022695"/>
    </source>
</evidence>
<evidence type="ECO:0000256" key="2">
    <source>
        <dbReference type="ARBA" id="ARBA00005019"/>
    </source>
</evidence>
<keyword evidence="5 10" id="KW-0548">Nucleotidyltransferase</keyword>
<dbReference type="RefSeq" id="WP_316433071.1">
    <property type="nucleotide sequence ID" value="NZ_CP053586.1"/>
</dbReference>
<dbReference type="InterPro" id="IPR005248">
    <property type="entry name" value="NadD/NMNAT"/>
</dbReference>
<accession>A0AA96WB33</accession>
<keyword evidence="6 10" id="KW-0547">Nucleotide-binding</keyword>
<dbReference type="InterPro" id="IPR014729">
    <property type="entry name" value="Rossmann-like_a/b/a_fold"/>
</dbReference>
<evidence type="ECO:0000256" key="7">
    <source>
        <dbReference type="ARBA" id="ARBA00022840"/>
    </source>
</evidence>
<dbReference type="EC" id="2.7.7.18" evidence="10"/>
<protein>
    <recommendedName>
        <fullName evidence="10">Probable nicotinate-nucleotide adenylyltransferase</fullName>
        <ecNumber evidence="10">2.7.7.18</ecNumber>
    </recommendedName>
    <alternativeName>
        <fullName evidence="10">Deamido-NAD(+) diphosphorylase</fullName>
    </alternativeName>
    <alternativeName>
        <fullName evidence="10">Deamido-NAD(+) pyrophosphorylase</fullName>
    </alternativeName>
    <alternativeName>
        <fullName evidence="10">Nicotinate mononucleotide adenylyltransferase</fullName>
        <shortName evidence="10">NaMN adenylyltransferase</shortName>
    </alternativeName>
</protein>
<evidence type="ECO:0000313" key="12">
    <source>
        <dbReference type="EMBL" id="WNZ21769.1"/>
    </source>
</evidence>
<proteinExistence type="inferred from homology"/>
<evidence type="ECO:0000256" key="3">
    <source>
        <dbReference type="ARBA" id="ARBA00022642"/>
    </source>
</evidence>
<dbReference type="GO" id="GO:0004515">
    <property type="term" value="F:nicotinate-nucleotide adenylyltransferase activity"/>
    <property type="evidence" value="ECO:0007669"/>
    <property type="project" value="UniProtKB-UniRule"/>
</dbReference>
<dbReference type="NCBIfam" id="TIGR00125">
    <property type="entry name" value="cyt_tran_rel"/>
    <property type="match status" value="1"/>
</dbReference>
<dbReference type="CDD" id="cd02165">
    <property type="entry name" value="NMNAT"/>
    <property type="match status" value="1"/>
</dbReference>
<keyword evidence="7 10" id="KW-0067">ATP-binding</keyword>
<keyword evidence="3 10" id="KW-0662">Pyridine nucleotide biosynthesis</keyword>
<evidence type="ECO:0000256" key="4">
    <source>
        <dbReference type="ARBA" id="ARBA00022679"/>
    </source>
</evidence>
<comment type="catalytic activity">
    <reaction evidence="9 10">
        <text>nicotinate beta-D-ribonucleotide + ATP + H(+) = deamido-NAD(+) + diphosphate</text>
        <dbReference type="Rhea" id="RHEA:22860"/>
        <dbReference type="ChEBI" id="CHEBI:15378"/>
        <dbReference type="ChEBI" id="CHEBI:30616"/>
        <dbReference type="ChEBI" id="CHEBI:33019"/>
        <dbReference type="ChEBI" id="CHEBI:57502"/>
        <dbReference type="ChEBI" id="CHEBI:58437"/>
        <dbReference type="EC" id="2.7.7.18"/>
    </reaction>
</comment>